<keyword evidence="3" id="KW-0677">Repeat</keyword>
<dbReference type="InterPro" id="IPR002126">
    <property type="entry name" value="Cadherin-like_dom"/>
</dbReference>
<evidence type="ECO:0000256" key="8">
    <source>
        <dbReference type="SAM" id="MobiDB-lite"/>
    </source>
</evidence>
<dbReference type="HOGENOM" id="CLU_001354_0_0_1"/>
<dbReference type="GO" id="GO:0007156">
    <property type="term" value="P:homophilic cell adhesion via plasma membrane adhesion molecules"/>
    <property type="evidence" value="ECO:0007669"/>
    <property type="project" value="InterPro"/>
</dbReference>
<evidence type="ECO:0000256" key="1">
    <source>
        <dbReference type="ARBA" id="ARBA00004370"/>
    </source>
</evidence>
<evidence type="ECO:0000256" key="6">
    <source>
        <dbReference type="ARBA" id="ARBA00023136"/>
    </source>
</evidence>
<dbReference type="InterPro" id="IPR020894">
    <property type="entry name" value="Cadherin_CS"/>
</dbReference>
<dbReference type="PANTHER" id="PTHR24026:SF118">
    <property type="entry name" value="DE-CADHERIN"/>
    <property type="match status" value="1"/>
</dbReference>
<dbReference type="SUPFAM" id="SSF49313">
    <property type="entry name" value="Cadherin-like"/>
    <property type="match status" value="14"/>
</dbReference>
<feature type="transmembrane region" description="Helical" evidence="9">
    <location>
        <begin position="1827"/>
        <end position="1848"/>
    </location>
</feature>
<dbReference type="CDD" id="cd11304">
    <property type="entry name" value="Cadherin_repeat"/>
    <property type="match status" value="13"/>
</dbReference>
<feature type="domain" description="Cadherin" evidence="10">
    <location>
        <begin position="1228"/>
        <end position="1340"/>
    </location>
</feature>
<feature type="domain" description="Cadherin" evidence="10">
    <location>
        <begin position="866"/>
        <end position="972"/>
    </location>
</feature>
<evidence type="ECO:0000256" key="7">
    <source>
        <dbReference type="PROSITE-ProRule" id="PRU00043"/>
    </source>
</evidence>
<dbReference type="InterPro" id="IPR015919">
    <property type="entry name" value="Cadherin-like_sf"/>
</dbReference>
<dbReference type="PROSITE" id="PS00232">
    <property type="entry name" value="CADHERIN_1"/>
    <property type="match status" value="3"/>
</dbReference>
<organism evidence="11 12">
    <name type="scientific">Tetranychus urticae</name>
    <name type="common">Two-spotted spider mite</name>
    <dbReference type="NCBI Taxonomy" id="32264"/>
    <lineage>
        <taxon>Eukaryota</taxon>
        <taxon>Metazoa</taxon>
        <taxon>Ecdysozoa</taxon>
        <taxon>Arthropoda</taxon>
        <taxon>Chelicerata</taxon>
        <taxon>Arachnida</taxon>
        <taxon>Acari</taxon>
        <taxon>Acariformes</taxon>
        <taxon>Trombidiformes</taxon>
        <taxon>Prostigmata</taxon>
        <taxon>Eleutherengona</taxon>
        <taxon>Raphignathae</taxon>
        <taxon>Tetranychoidea</taxon>
        <taxon>Tetranychidae</taxon>
        <taxon>Tetranychus</taxon>
    </lineage>
</organism>
<dbReference type="GO" id="GO:0005886">
    <property type="term" value="C:plasma membrane"/>
    <property type="evidence" value="ECO:0007669"/>
    <property type="project" value="InterPro"/>
</dbReference>
<feature type="transmembrane region" description="Helical" evidence="9">
    <location>
        <begin position="21"/>
        <end position="39"/>
    </location>
</feature>
<gene>
    <name evidence="11" type="primary">107359834</name>
</gene>
<dbReference type="PROSITE" id="PS50268">
    <property type="entry name" value="CADHERIN_2"/>
    <property type="match status" value="13"/>
</dbReference>
<dbReference type="Pfam" id="PF00028">
    <property type="entry name" value="Cadherin"/>
    <property type="match status" value="8"/>
</dbReference>
<dbReference type="GO" id="GO:0009653">
    <property type="term" value="P:anatomical structure morphogenesis"/>
    <property type="evidence" value="ECO:0007669"/>
    <property type="project" value="UniProtKB-ARBA"/>
</dbReference>
<feature type="domain" description="Cadherin" evidence="10">
    <location>
        <begin position="1343"/>
        <end position="1453"/>
    </location>
</feature>
<feature type="domain" description="Cadherin" evidence="10">
    <location>
        <begin position="1095"/>
        <end position="1227"/>
    </location>
</feature>
<dbReference type="SMART" id="SM00112">
    <property type="entry name" value="CA"/>
    <property type="match status" value="12"/>
</dbReference>
<feature type="domain" description="Cadherin" evidence="10">
    <location>
        <begin position="1458"/>
        <end position="1577"/>
    </location>
</feature>
<keyword evidence="5 9" id="KW-1133">Transmembrane helix</keyword>
<comment type="subcellular location">
    <subcellularLocation>
        <location evidence="1">Membrane</location>
    </subcellularLocation>
</comment>
<keyword evidence="4 7" id="KW-0106">Calcium</keyword>
<dbReference type="GO" id="GO:0005509">
    <property type="term" value="F:calcium ion binding"/>
    <property type="evidence" value="ECO:0007669"/>
    <property type="project" value="UniProtKB-UniRule"/>
</dbReference>
<keyword evidence="6 9" id="KW-0472">Membrane</keyword>
<evidence type="ECO:0000256" key="9">
    <source>
        <dbReference type="SAM" id="Phobius"/>
    </source>
</evidence>
<protein>
    <recommendedName>
        <fullName evidence="10">Cadherin domain-containing protein</fullName>
    </recommendedName>
</protein>
<dbReference type="OMA" id="YNRQDPS"/>
<dbReference type="Proteomes" id="UP000015104">
    <property type="component" value="Unassembled WGS sequence"/>
</dbReference>
<name>T1K1S5_TETUR</name>
<dbReference type="PRINTS" id="PR00205">
    <property type="entry name" value="CADHERIN"/>
</dbReference>
<accession>T1K1S5</accession>
<reference evidence="12" key="1">
    <citation type="submission" date="2011-08" db="EMBL/GenBank/DDBJ databases">
        <authorList>
            <person name="Rombauts S."/>
        </authorList>
    </citation>
    <scope>NUCLEOTIDE SEQUENCE</scope>
    <source>
        <strain evidence="12">London</strain>
    </source>
</reference>
<dbReference type="EnsemblMetazoa" id="tetur04g02450.1">
    <property type="protein sequence ID" value="tetur04g02450.1"/>
    <property type="gene ID" value="tetur04g02450"/>
</dbReference>
<feature type="domain" description="Cadherin" evidence="10">
    <location>
        <begin position="624"/>
        <end position="743"/>
    </location>
</feature>
<dbReference type="Gene3D" id="2.60.40.60">
    <property type="entry name" value="Cadherins"/>
    <property type="match status" value="14"/>
</dbReference>
<evidence type="ECO:0000256" key="2">
    <source>
        <dbReference type="ARBA" id="ARBA00022692"/>
    </source>
</evidence>
<evidence type="ECO:0000313" key="12">
    <source>
        <dbReference type="Proteomes" id="UP000015104"/>
    </source>
</evidence>
<dbReference type="eggNOG" id="KOG3594">
    <property type="taxonomic scope" value="Eukaryota"/>
</dbReference>
<feature type="domain" description="Cadherin" evidence="10">
    <location>
        <begin position="979"/>
        <end position="1094"/>
    </location>
</feature>
<dbReference type="EMBL" id="CAEY01001356">
    <property type="status" value="NOT_ANNOTATED_CDS"/>
    <property type="molecule type" value="Genomic_DNA"/>
</dbReference>
<feature type="domain" description="Cadherin" evidence="10">
    <location>
        <begin position="506"/>
        <end position="626"/>
    </location>
</feature>
<sequence>MDYHITNQLVIHRNMLTWLSFNKLVYFISAILITFGQVANGQKATFLPGGDMFGFTIPESTKVGSVVYQLKASNPGRGRLSYYISGDSFSVAKDSGAVTLIRPLDRETESTLDVIITIVDDSSTGSTLSIKREIKVADDNDNHPVWQGAPYKFAISESTKLFTTVIEGIQVTDADAGRNAQIEVSCDQRVTPEACSMFNVRSSLINQDGGLYSVSISLKGIPLNYELTSVYNLALIAVDTGGLRSSTNVTIAVVDVQDEPPKFLNGPYSITVNESTPSGSSVLTIIVRDGDNSPSIRRDIQLEIVDDKKKYFTLSRIDSDSWSLLTSNILMDREDPEILLAGGIYSCTLRATELVPVTGHSSVTFGAISSTNVTVVIQDINDQEPRFNLDRVMLEVSEDITNGSAVPSLNLIVSDPDAGHNAKFTLSIEDLDENNPASQVFTVSPSLAMGRTPVILKVINSDGLDFENPTKRTFLFNIVAAQENIRSVAFINLTLVDANDNQPIFNQAEYFARVKENENPGKIFYSISAYDADSGAFGRITYSLKGFGSDKFSIDSESGEISVADCSPETAKSYSGSGLNKDIECLDYEAQPSYSLRVEATDGGGKRSTANLHVEIVDINDNVPKFLRALYVRELNEKDVTIYPPLILRATDEDGPTQGGTNGIRYRVKWTNLTGLAIDPISGDVKLTQSIHANFTRNRETGLRKKLNYEAIIEAVDGGDPPLSAEAVIQIYVRSARDGEPLFINEPFNATVKENADPGTVVITVKATDPDGPDSKLRYSLIAGAKDNFIIDPSTGEVKVSSAANLDRDLYGKEYSLTVAVTDSGHPIPLTSTAQLTVIVEDVNNKAPKFGKDGYVIYLSDSQFAPGYEIMTARATDSDSNAKIRYDLDLERIKVRDKTGALVGRSEYFNNLLKIDPVTGVIRVNGTVDSEKASIIVVPVVAHDINGEPDDQKAFTDLTIYIQSHGERNPIFIPPWTPSEPTYEINLPEETLIGSTVFTLAARNPLTGKPITNFKKIDSTDPEGYFSVNKLTGVITLNKRIDYESLVVKQIKFSVEAVGQPDKNTEEYLGGEKFTSIANILVSVSDINDNSPVFLQDVYRASIIETAKWPQIVLTVSATDRDSGSFGEIGYSLSGDGSDMFEIGNRSGILRIRQGANLDRESKANYNLQVTAFDNFRDNEDSSEVNGERNSATSETRSNGGFRGIVRKTTVSITIELIDVNDNSPKFSHDLYEVIVPESAPVGSRAGSVMAIDPDEGRNGEVHYEISFLENFPDPREELFIIDRSTGELFVNKSLSGKGRSEPYLIHITARDSGREPFTSHTKFSIIIGDVAANDGIPKFVRPTEDEIIYLTENTKPGTLVYTVSAVDADNNNSPNGRVMYKFAEPSPYFDIDSTRGTIVTSRNVGKTVFLDREKQENFTLILVAFDLGNPPQESQRIMIIRLNDTDDNTPHFNRVPGDSPMIWEIDEEIPVGSLVGTLKAIDDDIGQNALINYFIIYESIEGAIIIETRDNMGLIKVAKRLDREEIESISLVVQARPASKYRKLDQRKSSAYNPNDLSQVEVKIILKDIDDNPPKFNQDYFLTGIRWDTPVHSDLLTFSAIDPDPSDSLDRGNMIEYSISEAKFVNGNKITNNMSHVFDLGRTNGRLQNDMMLKSFVGGYFLLTVQAISTNPAKSKAKRESRQISSVPVRILIIREKDFVKFVFNKSPNTVESNLNELKNDLEKALEPLSLKWSFNFQEAHFHERKDGSLDFEATSACFQILDAPINFLNDPEAQHGAIVSYKDALKSLKNNSFSQLKQIYSNYGIVSIEECIKPSSQPLLSRQQLGIVLVAIFIACCTLLLTLMALNMRSDLKRKLNTVSNCVGIASQSQIGSMLGPHLVVPGQPPFKPAPFLNIPNQERIYEWQETMNPQLDALSARSFPTLR</sequence>
<dbReference type="KEGG" id="tut:107359834"/>
<feature type="domain" description="Cadherin" evidence="10">
    <location>
        <begin position="744"/>
        <end position="850"/>
    </location>
</feature>
<reference evidence="11" key="2">
    <citation type="submission" date="2015-06" db="UniProtKB">
        <authorList>
            <consortium name="EnsemblMetazoa"/>
        </authorList>
    </citation>
    <scope>IDENTIFICATION</scope>
</reference>
<proteinExistence type="predicted"/>
<evidence type="ECO:0000256" key="3">
    <source>
        <dbReference type="ARBA" id="ARBA00022737"/>
    </source>
</evidence>
<keyword evidence="12" id="KW-1185">Reference proteome</keyword>
<dbReference type="GO" id="GO:0060429">
    <property type="term" value="P:epithelium development"/>
    <property type="evidence" value="ECO:0007669"/>
    <property type="project" value="UniProtKB-ARBA"/>
</dbReference>
<dbReference type="STRING" id="32264.T1K1S5"/>
<feature type="domain" description="Cadherin" evidence="10">
    <location>
        <begin position="395"/>
        <end position="505"/>
    </location>
</feature>
<evidence type="ECO:0000256" key="4">
    <source>
        <dbReference type="ARBA" id="ARBA00022837"/>
    </source>
</evidence>
<dbReference type="OrthoDB" id="6491773at2759"/>
<feature type="region of interest" description="Disordered" evidence="8">
    <location>
        <begin position="1178"/>
        <end position="1201"/>
    </location>
</feature>
<keyword evidence="2 9" id="KW-0812">Transmembrane</keyword>
<evidence type="ECO:0000313" key="11">
    <source>
        <dbReference type="EnsemblMetazoa" id="tetur04g02450.1"/>
    </source>
</evidence>
<feature type="compositionally biased region" description="Polar residues" evidence="8">
    <location>
        <begin position="1184"/>
        <end position="1199"/>
    </location>
</feature>
<evidence type="ECO:0000256" key="5">
    <source>
        <dbReference type="ARBA" id="ARBA00022989"/>
    </source>
</evidence>
<feature type="domain" description="Cadherin" evidence="10">
    <location>
        <begin position="264"/>
        <end position="387"/>
    </location>
</feature>
<dbReference type="FunFam" id="2.60.40.60:FF:000020">
    <property type="entry name" value="Dachsous cadherin-related 1b"/>
    <property type="match status" value="2"/>
</dbReference>
<dbReference type="PANTHER" id="PTHR24026">
    <property type="entry name" value="FAT ATYPICAL CADHERIN-RELATED"/>
    <property type="match status" value="1"/>
</dbReference>
<evidence type="ECO:0000259" key="10">
    <source>
        <dbReference type="PROSITE" id="PS50268"/>
    </source>
</evidence>
<feature type="domain" description="Cadherin" evidence="10">
    <location>
        <begin position="147"/>
        <end position="263"/>
    </location>
</feature>
<feature type="domain" description="Cadherin" evidence="10">
    <location>
        <begin position="55"/>
        <end position="146"/>
    </location>
</feature>